<sequence length="135" mass="15649">MENLLIVLVFVASIVYKIYSNYKEEMAKSAKRTPQRQPHQQNSDNRPLSPAHRQQSTPPPIPKIVQQQAANPFVTKSNIIQEIPEEVQRAKQNRKAKPIERQDRPENEGQLERQPISFDLRQAVIQSAILDRPYK</sequence>
<feature type="compositionally biased region" description="Basic and acidic residues" evidence="1">
    <location>
        <begin position="97"/>
        <end position="111"/>
    </location>
</feature>
<reference evidence="3" key="1">
    <citation type="submission" date="2017-02" db="EMBL/GenBank/DDBJ databases">
        <authorList>
            <person name="Varghese N."/>
            <person name="Submissions S."/>
        </authorList>
    </citation>
    <scope>NUCLEOTIDE SEQUENCE [LARGE SCALE GENOMIC DNA]</scope>
    <source>
        <strain evidence="3">DSM 24091</strain>
    </source>
</reference>
<name>A0A1T5BC94_9SPHI</name>
<feature type="compositionally biased region" description="Polar residues" evidence="1">
    <location>
        <begin position="35"/>
        <end position="56"/>
    </location>
</feature>
<dbReference type="Proteomes" id="UP000190150">
    <property type="component" value="Unassembled WGS sequence"/>
</dbReference>
<proteinExistence type="predicted"/>
<accession>A0A1T5BC94</accession>
<keyword evidence="3" id="KW-1185">Reference proteome</keyword>
<protein>
    <submittedName>
        <fullName evidence="2">Uncharacterized protein</fullName>
    </submittedName>
</protein>
<dbReference type="OrthoDB" id="793629at2"/>
<gene>
    <name evidence="2" type="ORF">SAMN05660841_00562</name>
</gene>
<evidence type="ECO:0000313" key="2">
    <source>
        <dbReference type="EMBL" id="SKB44931.1"/>
    </source>
</evidence>
<dbReference type="AlphaFoldDB" id="A0A1T5BC94"/>
<evidence type="ECO:0000256" key="1">
    <source>
        <dbReference type="SAM" id="MobiDB-lite"/>
    </source>
</evidence>
<dbReference type="RefSeq" id="WP_079640995.1">
    <property type="nucleotide sequence ID" value="NZ_FUZF01000002.1"/>
</dbReference>
<feature type="region of interest" description="Disordered" evidence="1">
    <location>
        <begin position="28"/>
        <end position="68"/>
    </location>
</feature>
<evidence type="ECO:0000313" key="3">
    <source>
        <dbReference type="Proteomes" id="UP000190150"/>
    </source>
</evidence>
<dbReference type="EMBL" id="FUZF01000002">
    <property type="protein sequence ID" value="SKB44931.1"/>
    <property type="molecule type" value="Genomic_DNA"/>
</dbReference>
<organism evidence="2 3">
    <name type="scientific">Sphingobacterium nematocida</name>
    <dbReference type="NCBI Taxonomy" id="1513896"/>
    <lineage>
        <taxon>Bacteria</taxon>
        <taxon>Pseudomonadati</taxon>
        <taxon>Bacteroidota</taxon>
        <taxon>Sphingobacteriia</taxon>
        <taxon>Sphingobacteriales</taxon>
        <taxon>Sphingobacteriaceae</taxon>
        <taxon>Sphingobacterium</taxon>
    </lineage>
</organism>
<feature type="region of interest" description="Disordered" evidence="1">
    <location>
        <begin position="84"/>
        <end position="118"/>
    </location>
</feature>